<dbReference type="PANTHER" id="PTHR23149">
    <property type="entry name" value="G PATCH DOMAIN CONTAINING PROTEIN"/>
    <property type="match status" value="1"/>
</dbReference>
<reference evidence="4" key="1">
    <citation type="submission" date="2025-08" db="UniProtKB">
        <authorList>
            <consortium name="RefSeq"/>
        </authorList>
    </citation>
    <scope>IDENTIFICATION</scope>
</reference>
<feature type="domain" description="G-patch" evidence="2">
    <location>
        <begin position="1"/>
        <end position="40"/>
    </location>
</feature>
<evidence type="ECO:0000256" key="1">
    <source>
        <dbReference type="SAM" id="MobiDB-lite"/>
    </source>
</evidence>
<dbReference type="PANTHER" id="PTHR23149:SF27">
    <property type="entry name" value="PIN2_TERF1-INTERACTING TELOMERASE INHIBITOR 1"/>
    <property type="match status" value="1"/>
</dbReference>
<feature type="compositionally biased region" description="Basic and acidic residues" evidence="1">
    <location>
        <begin position="293"/>
        <end position="303"/>
    </location>
</feature>
<dbReference type="GO" id="GO:0003676">
    <property type="term" value="F:nucleic acid binding"/>
    <property type="evidence" value="ECO:0007669"/>
    <property type="project" value="InterPro"/>
</dbReference>
<feature type="compositionally biased region" description="Polar residues" evidence="1">
    <location>
        <begin position="155"/>
        <end position="164"/>
    </location>
</feature>
<dbReference type="GO" id="GO:0010521">
    <property type="term" value="F:telomerase inhibitor activity"/>
    <property type="evidence" value="ECO:0007669"/>
    <property type="project" value="TreeGrafter"/>
</dbReference>
<feature type="compositionally biased region" description="Basic residues" evidence="1">
    <location>
        <begin position="259"/>
        <end position="268"/>
    </location>
</feature>
<organism evidence="3 4">
    <name type="scientific">Clupea harengus</name>
    <name type="common">Atlantic herring</name>
    <dbReference type="NCBI Taxonomy" id="7950"/>
    <lineage>
        <taxon>Eukaryota</taxon>
        <taxon>Metazoa</taxon>
        <taxon>Chordata</taxon>
        <taxon>Craniata</taxon>
        <taxon>Vertebrata</taxon>
        <taxon>Euteleostomi</taxon>
        <taxon>Actinopterygii</taxon>
        <taxon>Neopterygii</taxon>
        <taxon>Teleostei</taxon>
        <taxon>Clupei</taxon>
        <taxon>Clupeiformes</taxon>
        <taxon>Clupeoidei</taxon>
        <taxon>Clupeidae</taxon>
        <taxon>Clupea</taxon>
    </lineage>
</organism>
<keyword evidence="3" id="KW-1185">Reference proteome</keyword>
<feature type="compositionally biased region" description="Polar residues" evidence="1">
    <location>
        <begin position="62"/>
        <end position="71"/>
    </location>
</feature>
<dbReference type="GeneID" id="105897794"/>
<dbReference type="PROSITE" id="PS50174">
    <property type="entry name" value="G_PATCH"/>
    <property type="match status" value="1"/>
</dbReference>
<feature type="compositionally biased region" description="Low complexity" evidence="1">
    <location>
        <begin position="237"/>
        <end position="247"/>
    </location>
</feature>
<gene>
    <name evidence="4" type="primary">pinx1</name>
</gene>
<feature type="compositionally biased region" description="Basic residues" evidence="1">
    <location>
        <begin position="212"/>
        <end position="221"/>
    </location>
</feature>
<sequence length="321" mass="35949">MLERMGWSKGKGLGKTEQGSTEHIKVKLKSNTLGLGTSTSNEDNWIAHQDDFNQLLADLNNCHGQNTTNEPAQEEKQESFSLEEKSKSCRKRVHYMKFTKGKDLSSRSETDLACIFGKRSKLSKNQDEDSSDSPEELGKEATVTEVTSKPEEPESNTVTSTLSMQEYFAQRMAQLKRSRAGVDQSSTHTPTPSASETPFDSPNISDAEQPSMKKKKKKRRKNENDEQKRGDEDIEAVESVPEAVVAEETAEQDQTSYERKKKKKKKHKTEKEEEELATPVPVQVNCDVAESISTEKKKKEEKSQAGSTCRGCRGRPGERPG</sequence>
<dbReference type="GO" id="GO:0005730">
    <property type="term" value="C:nucleolus"/>
    <property type="evidence" value="ECO:0007669"/>
    <property type="project" value="TreeGrafter"/>
</dbReference>
<feature type="region of interest" description="Disordered" evidence="1">
    <location>
        <begin position="1"/>
        <end position="22"/>
    </location>
</feature>
<evidence type="ECO:0000259" key="2">
    <source>
        <dbReference type="PROSITE" id="PS50174"/>
    </source>
</evidence>
<feature type="region of interest" description="Disordered" evidence="1">
    <location>
        <begin position="62"/>
        <end position="85"/>
    </location>
</feature>
<dbReference type="CTD" id="54984"/>
<dbReference type="RefSeq" id="XP_031437536.1">
    <property type="nucleotide sequence ID" value="XM_031581676.2"/>
</dbReference>
<dbReference type="InterPro" id="IPR000467">
    <property type="entry name" value="G_patch_dom"/>
</dbReference>
<evidence type="ECO:0000313" key="3">
    <source>
        <dbReference type="Proteomes" id="UP000515152"/>
    </source>
</evidence>
<feature type="region of interest" description="Disordered" evidence="1">
    <location>
        <begin position="121"/>
        <end position="321"/>
    </location>
</feature>
<dbReference type="SMART" id="SM00443">
    <property type="entry name" value="G_patch"/>
    <property type="match status" value="1"/>
</dbReference>
<evidence type="ECO:0000313" key="4">
    <source>
        <dbReference type="RefSeq" id="XP_031437536.1"/>
    </source>
</evidence>
<protein>
    <submittedName>
        <fullName evidence="4">PIN2/TERF1-interacting telomerase inhibitor 1 isoform X2</fullName>
    </submittedName>
</protein>
<feature type="compositionally biased region" description="Polar residues" evidence="1">
    <location>
        <begin position="183"/>
        <end position="208"/>
    </location>
</feature>
<dbReference type="Proteomes" id="UP000515152">
    <property type="component" value="Chromosome 15"/>
</dbReference>
<feature type="compositionally biased region" description="Basic and acidic residues" evidence="1">
    <location>
        <begin position="222"/>
        <end position="231"/>
    </location>
</feature>
<feature type="compositionally biased region" description="Basic and acidic residues" evidence="1">
    <location>
        <begin position="73"/>
        <end position="85"/>
    </location>
</feature>
<proteinExistence type="predicted"/>
<accession>A0A6P8GJC3</accession>
<dbReference type="AlphaFoldDB" id="A0A6P8GJC3"/>
<dbReference type="Pfam" id="PF01585">
    <property type="entry name" value="G-patch"/>
    <property type="match status" value="1"/>
</dbReference>
<dbReference type="InterPro" id="IPR050656">
    <property type="entry name" value="PINX1"/>
</dbReference>
<name>A0A6P8GJC3_CLUHA</name>